<gene>
    <name evidence="3" type="ORF">FAZ19_02470</name>
</gene>
<name>A0A4U0H9S4_9SPHI</name>
<feature type="compositionally biased region" description="Polar residues" evidence="1">
    <location>
        <begin position="99"/>
        <end position="118"/>
    </location>
</feature>
<evidence type="ECO:0000256" key="1">
    <source>
        <dbReference type="SAM" id="MobiDB-lite"/>
    </source>
</evidence>
<dbReference type="RefSeq" id="WP_136819014.1">
    <property type="nucleotide sequence ID" value="NZ_BMJX01000001.1"/>
</dbReference>
<keyword evidence="2" id="KW-0812">Transmembrane</keyword>
<evidence type="ECO:0000313" key="4">
    <source>
        <dbReference type="Proteomes" id="UP000309872"/>
    </source>
</evidence>
<feature type="region of interest" description="Disordered" evidence="1">
    <location>
        <begin position="93"/>
        <end position="126"/>
    </location>
</feature>
<dbReference type="Proteomes" id="UP000309872">
    <property type="component" value="Unassembled WGS sequence"/>
</dbReference>
<keyword evidence="4" id="KW-1185">Reference proteome</keyword>
<dbReference type="EMBL" id="SUKA01000001">
    <property type="protein sequence ID" value="TJY68144.1"/>
    <property type="molecule type" value="Genomic_DNA"/>
</dbReference>
<feature type="transmembrane region" description="Helical" evidence="2">
    <location>
        <begin position="6"/>
        <end position="26"/>
    </location>
</feature>
<dbReference type="OrthoDB" id="708524at2"/>
<keyword evidence="2" id="KW-1133">Transmembrane helix</keyword>
<dbReference type="AlphaFoldDB" id="A0A4U0H9S4"/>
<proteinExistence type="predicted"/>
<evidence type="ECO:0000313" key="3">
    <source>
        <dbReference type="EMBL" id="TJY68144.1"/>
    </source>
</evidence>
<sequence>MESLKSYITAIVAVAVILGFSAFKVAEKFTQPQSGWYQISVNPSAPDDKSQQIIGGFESETAPNEENCNLESEETPPCQVHLNLTNFSGAATPAGLSVSDATNPSTYNGALDMSQSSDGYARQEEE</sequence>
<evidence type="ECO:0000256" key="2">
    <source>
        <dbReference type="SAM" id="Phobius"/>
    </source>
</evidence>
<organism evidence="3 4">
    <name type="scientific">Sphingobacterium alkalisoli</name>
    <dbReference type="NCBI Taxonomy" id="1874115"/>
    <lineage>
        <taxon>Bacteria</taxon>
        <taxon>Pseudomonadati</taxon>
        <taxon>Bacteroidota</taxon>
        <taxon>Sphingobacteriia</taxon>
        <taxon>Sphingobacteriales</taxon>
        <taxon>Sphingobacteriaceae</taxon>
        <taxon>Sphingobacterium</taxon>
    </lineage>
</organism>
<reference evidence="3 4" key="1">
    <citation type="submission" date="2019-04" db="EMBL/GenBank/DDBJ databases">
        <title>Sphingobacterium olei sp. nov., isolated from oil-contaminated soil.</title>
        <authorList>
            <person name="Liu B."/>
        </authorList>
    </citation>
    <scope>NUCLEOTIDE SEQUENCE [LARGE SCALE GENOMIC DNA]</scope>
    <source>
        <strain evidence="3 4">Y3L14</strain>
    </source>
</reference>
<keyword evidence="2" id="KW-0472">Membrane</keyword>
<comment type="caution">
    <text evidence="3">The sequence shown here is derived from an EMBL/GenBank/DDBJ whole genome shotgun (WGS) entry which is preliminary data.</text>
</comment>
<protein>
    <submittedName>
        <fullName evidence="3">Uncharacterized protein</fullName>
    </submittedName>
</protein>
<accession>A0A4U0H9S4</accession>